<feature type="transmembrane region" description="Helical" evidence="10">
    <location>
        <begin position="299"/>
        <end position="321"/>
    </location>
</feature>
<name>A0A935TCS9_9PROT</name>
<feature type="transmembrane region" description="Helical" evidence="10">
    <location>
        <begin position="184"/>
        <end position="206"/>
    </location>
</feature>
<evidence type="ECO:0000259" key="11">
    <source>
        <dbReference type="PROSITE" id="PS51201"/>
    </source>
</evidence>
<feature type="transmembrane region" description="Helical" evidence="10">
    <location>
        <begin position="149"/>
        <end position="172"/>
    </location>
</feature>
<evidence type="ECO:0000256" key="9">
    <source>
        <dbReference type="ARBA" id="ARBA00023136"/>
    </source>
</evidence>
<dbReference type="Gene3D" id="3.40.50.720">
    <property type="entry name" value="NAD(P)-binding Rossmann-like Domain"/>
    <property type="match status" value="1"/>
</dbReference>
<organism evidence="12 13">
    <name type="scientific">Candidatus Accumulibacter affinis</name>
    <dbReference type="NCBI Taxonomy" id="2954384"/>
    <lineage>
        <taxon>Bacteria</taxon>
        <taxon>Pseudomonadati</taxon>
        <taxon>Pseudomonadota</taxon>
        <taxon>Betaproteobacteria</taxon>
        <taxon>Candidatus Accumulibacter</taxon>
    </lineage>
</organism>
<feature type="transmembrane region" description="Helical" evidence="10">
    <location>
        <begin position="274"/>
        <end position="293"/>
    </location>
</feature>
<evidence type="ECO:0000313" key="12">
    <source>
        <dbReference type="EMBL" id="MBK7955374.1"/>
    </source>
</evidence>
<sequence length="583" mass="62195">MDPKSFVHSAVLLLIVASIAIVVFRHFGLGSILGLLVTGIIVGPHTPGPFVTTKVDDVRHFTELGVVLLLFLIGLEMKPRRLWDLRRTLFGLGSLQIVVSTLVIAVYFHWFLPNRSAALLVGASFALSSTAFVMQMLRDQGEIASKHGQTAFAILLMQDLAVVPLLAMVPILANTGPLPKEMPLLQQIAIAVAVVGLVIGTGRYLVPRLLDRLARTNNREAFFLVAMAAVFAAAWAMDRAGMSMALGAFLMGMMLSTSRYSLQIEATLEPHKGLLMSLFFVAVGMSVDVAALAQHPFQFALHVVAVITIKVAVLYVLCLIFKTGRSTALRVAFMLSQGGEFGFVVFGAAKALGVIDDLIFAMAIAVISLTMLLTPVLTKLGSRLAVRAARGAAGADEHLQHATADDDDAPRVVIGGYGRVGHTVGTILASSGIPYVAFDTDAVLVARWRGQGHPVFYGDVGNPDLFGNAALHQVDLVVLTIDGQHAAVRAATLIRTQMPDVKIVARARDLNTCDALLQAGVNQAFPETLEASLRLAAESLEALGISTDDTNLLLRGVRSTDYALVRNGPEAEASVRASSEPQA</sequence>
<dbReference type="Gene3D" id="1.20.1530.20">
    <property type="match status" value="1"/>
</dbReference>
<comment type="subcellular location">
    <subcellularLocation>
        <location evidence="1">Endomembrane system</location>
        <topology evidence="1">Multi-pass membrane protein</topology>
    </subcellularLocation>
</comment>
<dbReference type="InterPro" id="IPR036291">
    <property type="entry name" value="NAD(P)-bd_dom_sf"/>
</dbReference>
<dbReference type="Pfam" id="PF02254">
    <property type="entry name" value="TrkA_N"/>
    <property type="match status" value="1"/>
</dbReference>
<feature type="transmembrane region" description="Helical" evidence="10">
    <location>
        <begin position="218"/>
        <end position="237"/>
    </location>
</feature>
<keyword evidence="2" id="KW-0813">Transport</keyword>
<gene>
    <name evidence="12" type="ORF">IPK02_16300</name>
</gene>
<feature type="transmembrane region" description="Helical" evidence="10">
    <location>
        <begin position="243"/>
        <end position="262"/>
    </location>
</feature>
<dbReference type="EMBL" id="JADJOT010000010">
    <property type="protein sequence ID" value="MBK7955374.1"/>
    <property type="molecule type" value="Genomic_DNA"/>
</dbReference>
<accession>A0A935TCS9</accession>
<dbReference type="Pfam" id="PF00999">
    <property type="entry name" value="Na_H_Exchanger"/>
    <property type="match status" value="1"/>
</dbReference>
<dbReference type="GO" id="GO:0012505">
    <property type="term" value="C:endomembrane system"/>
    <property type="evidence" value="ECO:0007669"/>
    <property type="project" value="UniProtKB-SubCell"/>
</dbReference>
<evidence type="ECO:0000256" key="8">
    <source>
        <dbReference type="ARBA" id="ARBA00023065"/>
    </source>
</evidence>
<dbReference type="PANTHER" id="PTHR46157">
    <property type="entry name" value="K(+) EFFLUX ANTIPORTER 3, CHLOROPLASTIC"/>
    <property type="match status" value="1"/>
</dbReference>
<evidence type="ECO:0000256" key="2">
    <source>
        <dbReference type="ARBA" id="ARBA00022448"/>
    </source>
</evidence>
<evidence type="ECO:0000256" key="10">
    <source>
        <dbReference type="SAM" id="Phobius"/>
    </source>
</evidence>
<evidence type="ECO:0000256" key="1">
    <source>
        <dbReference type="ARBA" id="ARBA00004127"/>
    </source>
</evidence>
<evidence type="ECO:0000256" key="5">
    <source>
        <dbReference type="ARBA" id="ARBA00022692"/>
    </source>
</evidence>
<keyword evidence="9 10" id="KW-0472">Membrane</keyword>
<protein>
    <submittedName>
        <fullName evidence="12">Cation:proton antiporter</fullName>
    </submittedName>
</protein>
<dbReference type="AlphaFoldDB" id="A0A935TCS9"/>
<dbReference type="GO" id="GO:0006813">
    <property type="term" value="P:potassium ion transport"/>
    <property type="evidence" value="ECO:0007669"/>
    <property type="project" value="UniProtKB-KW"/>
</dbReference>
<keyword evidence="8" id="KW-0406">Ion transport</keyword>
<dbReference type="InterPro" id="IPR003148">
    <property type="entry name" value="RCK_N"/>
</dbReference>
<evidence type="ECO:0000256" key="3">
    <source>
        <dbReference type="ARBA" id="ARBA00022449"/>
    </source>
</evidence>
<feature type="domain" description="RCK N-terminal" evidence="11">
    <location>
        <begin position="409"/>
        <end position="528"/>
    </location>
</feature>
<feature type="transmembrane region" description="Helical" evidence="10">
    <location>
        <begin position="117"/>
        <end position="137"/>
    </location>
</feature>
<keyword evidence="7 10" id="KW-1133">Transmembrane helix</keyword>
<dbReference type="PROSITE" id="PS51201">
    <property type="entry name" value="RCK_N"/>
    <property type="match status" value="1"/>
</dbReference>
<dbReference type="FunFam" id="3.40.50.720:FF:000036">
    <property type="entry name" value="Glutathione-regulated potassium-efflux system protein KefB"/>
    <property type="match status" value="1"/>
</dbReference>
<feature type="transmembrane region" description="Helical" evidence="10">
    <location>
        <begin position="89"/>
        <end position="111"/>
    </location>
</feature>
<evidence type="ECO:0000256" key="4">
    <source>
        <dbReference type="ARBA" id="ARBA00022538"/>
    </source>
</evidence>
<feature type="transmembrane region" description="Helical" evidence="10">
    <location>
        <begin position="58"/>
        <end position="77"/>
    </location>
</feature>
<dbReference type="PANTHER" id="PTHR46157:SF4">
    <property type="entry name" value="K(+) EFFLUX ANTIPORTER 3, CHLOROPLASTIC"/>
    <property type="match status" value="1"/>
</dbReference>
<keyword evidence="5 10" id="KW-0812">Transmembrane</keyword>
<dbReference type="GO" id="GO:1902600">
    <property type="term" value="P:proton transmembrane transport"/>
    <property type="evidence" value="ECO:0007669"/>
    <property type="project" value="InterPro"/>
</dbReference>
<keyword evidence="4" id="KW-0633">Potassium transport</keyword>
<feature type="transmembrane region" description="Helical" evidence="10">
    <location>
        <begin position="6"/>
        <end position="24"/>
    </location>
</feature>
<evidence type="ECO:0000256" key="7">
    <source>
        <dbReference type="ARBA" id="ARBA00022989"/>
    </source>
</evidence>
<dbReference type="GO" id="GO:0005886">
    <property type="term" value="C:plasma membrane"/>
    <property type="evidence" value="ECO:0007669"/>
    <property type="project" value="TreeGrafter"/>
</dbReference>
<dbReference type="InterPro" id="IPR038770">
    <property type="entry name" value="Na+/solute_symporter_sf"/>
</dbReference>
<dbReference type="SUPFAM" id="SSF51735">
    <property type="entry name" value="NAD(P)-binding Rossmann-fold domains"/>
    <property type="match status" value="1"/>
</dbReference>
<reference evidence="12 13" key="1">
    <citation type="submission" date="2020-10" db="EMBL/GenBank/DDBJ databases">
        <title>Connecting structure to function with the recovery of over 1000 high-quality activated sludge metagenome-assembled genomes encoding full-length rRNA genes using long-read sequencing.</title>
        <authorList>
            <person name="Singleton C.M."/>
            <person name="Petriglieri F."/>
            <person name="Kristensen J.M."/>
            <person name="Kirkegaard R.H."/>
            <person name="Michaelsen T.Y."/>
            <person name="Andersen M.H."/>
            <person name="Karst S.M."/>
            <person name="Dueholm M.S."/>
            <person name="Nielsen P.H."/>
            <person name="Albertsen M."/>
        </authorList>
    </citation>
    <scope>NUCLEOTIDE SEQUENCE [LARGE SCALE GENOMIC DNA]</scope>
    <source>
        <strain evidence="12">Fred_18-Q3-R57-64_BAT3C.720</strain>
    </source>
</reference>
<comment type="caution">
    <text evidence="12">The sequence shown here is derived from an EMBL/GenBank/DDBJ whole genome shotgun (WGS) entry which is preliminary data.</text>
</comment>
<evidence type="ECO:0000256" key="6">
    <source>
        <dbReference type="ARBA" id="ARBA00022958"/>
    </source>
</evidence>
<dbReference type="GO" id="GO:0015297">
    <property type="term" value="F:antiporter activity"/>
    <property type="evidence" value="ECO:0007669"/>
    <property type="project" value="UniProtKB-KW"/>
</dbReference>
<feature type="transmembrane region" description="Helical" evidence="10">
    <location>
        <begin position="358"/>
        <end position="377"/>
    </location>
</feature>
<feature type="transmembrane region" description="Helical" evidence="10">
    <location>
        <begin position="333"/>
        <end position="352"/>
    </location>
</feature>
<dbReference type="Proteomes" id="UP000706151">
    <property type="component" value="Unassembled WGS sequence"/>
</dbReference>
<evidence type="ECO:0000313" key="13">
    <source>
        <dbReference type="Proteomes" id="UP000706151"/>
    </source>
</evidence>
<keyword evidence="3" id="KW-0050">Antiport</keyword>
<keyword evidence="6" id="KW-0630">Potassium</keyword>
<feature type="transmembrane region" description="Helical" evidence="10">
    <location>
        <begin position="29"/>
        <end position="46"/>
    </location>
</feature>
<proteinExistence type="predicted"/>
<dbReference type="InterPro" id="IPR006153">
    <property type="entry name" value="Cation/H_exchanger_TM"/>
</dbReference>